<feature type="region of interest" description="Disordered" evidence="7">
    <location>
        <begin position="104"/>
        <end position="131"/>
    </location>
</feature>
<keyword evidence="4" id="KW-0808">Transferase</keyword>
<dbReference type="SUPFAM" id="SSF55785">
    <property type="entry name" value="PYP-like sensor domain (PAS domain)"/>
    <property type="match status" value="2"/>
</dbReference>
<keyword evidence="5 11" id="KW-0418">Kinase</keyword>
<dbReference type="PROSITE" id="PS50113">
    <property type="entry name" value="PAC"/>
    <property type="match status" value="1"/>
</dbReference>
<dbReference type="Pfam" id="PF08447">
    <property type="entry name" value="PAS_3"/>
    <property type="match status" value="1"/>
</dbReference>
<dbReference type="SMART" id="SM00065">
    <property type="entry name" value="GAF"/>
    <property type="match status" value="1"/>
</dbReference>
<feature type="domain" description="PAS" evidence="9">
    <location>
        <begin position="283"/>
        <end position="353"/>
    </location>
</feature>
<dbReference type="SUPFAM" id="SSF55781">
    <property type="entry name" value="GAF domain-like"/>
    <property type="match status" value="1"/>
</dbReference>
<dbReference type="Proteomes" id="UP001596395">
    <property type="component" value="Unassembled WGS sequence"/>
</dbReference>
<comment type="caution">
    <text evidence="11">The sequence shown here is derived from an EMBL/GenBank/DDBJ whole genome shotgun (WGS) entry which is preliminary data.</text>
</comment>
<reference evidence="11 12" key="1">
    <citation type="journal article" date="2019" name="Int. J. Syst. Evol. Microbiol.">
        <title>The Global Catalogue of Microorganisms (GCM) 10K type strain sequencing project: providing services to taxonomists for standard genome sequencing and annotation.</title>
        <authorList>
            <consortium name="The Broad Institute Genomics Platform"/>
            <consortium name="The Broad Institute Genome Sequencing Center for Infectious Disease"/>
            <person name="Wu L."/>
            <person name="Ma J."/>
        </authorList>
    </citation>
    <scope>NUCLEOTIDE SEQUENCE [LARGE SCALE GENOMIC DNA]</scope>
    <source>
        <strain evidence="11 12">GX26</strain>
    </source>
</reference>
<organism evidence="11 12">
    <name type="scientific">Halorubellus litoreus</name>
    <dbReference type="NCBI Taxonomy" id="755308"/>
    <lineage>
        <taxon>Archaea</taxon>
        <taxon>Methanobacteriati</taxon>
        <taxon>Methanobacteriota</taxon>
        <taxon>Stenosarchaea group</taxon>
        <taxon>Halobacteria</taxon>
        <taxon>Halobacteriales</taxon>
        <taxon>Halorubellaceae</taxon>
        <taxon>Halorubellus</taxon>
    </lineage>
</organism>
<proteinExistence type="predicted"/>
<dbReference type="PROSITE" id="PS50112">
    <property type="entry name" value="PAS"/>
    <property type="match status" value="2"/>
</dbReference>
<dbReference type="PRINTS" id="PR00344">
    <property type="entry name" value="BCTRLSENSOR"/>
</dbReference>
<dbReference type="InterPro" id="IPR005467">
    <property type="entry name" value="His_kinase_dom"/>
</dbReference>
<dbReference type="PROSITE" id="PS50109">
    <property type="entry name" value="HIS_KIN"/>
    <property type="match status" value="1"/>
</dbReference>
<accession>A0ABD5VFJ6</accession>
<dbReference type="GO" id="GO:0000160">
    <property type="term" value="P:phosphorelay signal transduction system"/>
    <property type="evidence" value="ECO:0007669"/>
    <property type="project" value="UniProtKB-KW"/>
</dbReference>
<dbReference type="Pfam" id="PF00512">
    <property type="entry name" value="HisKA"/>
    <property type="match status" value="1"/>
</dbReference>
<dbReference type="SUPFAM" id="SSF47384">
    <property type="entry name" value="Homodimeric domain of signal transducing histidine kinase"/>
    <property type="match status" value="1"/>
</dbReference>
<evidence type="ECO:0000313" key="12">
    <source>
        <dbReference type="Proteomes" id="UP001596395"/>
    </source>
</evidence>
<dbReference type="EC" id="2.7.13.3" evidence="2"/>
<dbReference type="InterPro" id="IPR003018">
    <property type="entry name" value="GAF"/>
</dbReference>
<evidence type="ECO:0000256" key="6">
    <source>
        <dbReference type="ARBA" id="ARBA00023012"/>
    </source>
</evidence>
<gene>
    <name evidence="11" type="ORF">ACFQGB_15565</name>
</gene>
<comment type="catalytic activity">
    <reaction evidence="1">
        <text>ATP + protein L-histidine = ADP + protein N-phospho-L-histidine.</text>
        <dbReference type="EC" id="2.7.13.3"/>
    </reaction>
</comment>
<dbReference type="SUPFAM" id="SSF55874">
    <property type="entry name" value="ATPase domain of HSP90 chaperone/DNA topoisomerase II/histidine kinase"/>
    <property type="match status" value="1"/>
</dbReference>
<evidence type="ECO:0000259" key="9">
    <source>
        <dbReference type="PROSITE" id="PS50112"/>
    </source>
</evidence>
<dbReference type="Gene3D" id="3.30.565.10">
    <property type="entry name" value="Histidine kinase-like ATPase, C-terminal domain"/>
    <property type="match status" value="1"/>
</dbReference>
<name>A0ABD5VFJ6_9EURY</name>
<dbReference type="PANTHER" id="PTHR43711:SF1">
    <property type="entry name" value="HISTIDINE KINASE 1"/>
    <property type="match status" value="1"/>
</dbReference>
<evidence type="ECO:0000256" key="2">
    <source>
        <dbReference type="ARBA" id="ARBA00012438"/>
    </source>
</evidence>
<feature type="domain" description="PAS" evidence="9">
    <location>
        <begin position="157"/>
        <end position="228"/>
    </location>
</feature>
<keyword evidence="6" id="KW-0902">Two-component regulatory system</keyword>
<dbReference type="InterPro" id="IPR013656">
    <property type="entry name" value="PAS_4"/>
</dbReference>
<dbReference type="CDD" id="cd00082">
    <property type="entry name" value="HisKA"/>
    <property type="match status" value="1"/>
</dbReference>
<evidence type="ECO:0000259" key="10">
    <source>
        <dbReference type="PROSITE" id="PS50113"/>
    </source>
</evidence>
<dbReference type="SMART" id="SM00091">
    <property type="entry name" value="PAS"/>
    <property type="match status" value="2"/>
</dbReference>
<dbReference type="InterPro" id="IPR013655">
    <property type="entry name" value="PAS_fold_3"/>
</dbReference>
<evidence type="ECO:0000256" key="1">
    <source>
        <dbReference type="ARBA" id="ARBA00000085"/>
    </source>
</evidence>
<dbReference type="AlphaFoldDB" id="A0ABD5VFJ6"/>
<dbReference type="InterPro" id="IPR003661">
    <property type="entry name" value="HisK_dim/P_dom"/>
</dbReference>
<evidence type="ECO:0000256" key="7">
    <source>
        <dbReference type="SAM" id="MobiDB-lite"/>
    </source>
</evidence>
<dbReference type="PANTHER" id="PTHR43711">
    <property type="entry name" value="TWO-COMPONENT HISTIDINE KINASE"/>
    <property type="match status" value="1"/>
</dbReference>
<feature type="domain" description="Histidine kinase" evidence="8">
    <location>
        <begin position="568"/>
        <end position="774"/>
    </location>
</feature>
<dbReference type="SMART" id="SM00086">
    <property type="entry name" value="PAC"/>
    <property type="match status" value="2"/>
</dbReference>
<dbReference type="NCBIfam" id="TIGR00229">
    <property type="entry name" value="sensory_box"/>
    <property type="match status" value="2"/>
</dbReference>
<dbReference type="SMART" id="SM00387">
    <property type="entry name" value="HATPase_c"/>
    <property type="match status" value="1"/>
</dbReference>
<dbReference type="RefSeq" id="WP_336351234.1">
    <property type="nucleotide sequence ID" value="NZ_JAZAQL010000003.1"/>
</dbReference>
<dbReference type="InterPro" id="IPR004358">
    <property type="entry name" value="Sig_transdc_His_kin-like_C"/>
</dbReference>
<evidence type="ECO:0000256" key="5">
    <source>
        <dbReference type="ARBA" id="ARBA00022777"/>
    </source>
</evidence>
<dbReference type="InterPro" id="IPR000014">
    <property type="entry name" value="PAS"/>
</dbReference>
<dbReference type="Pfam" id="PF02518">
    <property type="entry name" value="HATPase_c"/>
    <property type="match status" value="1"/>
</dbReference>
<evidence type="ECO:0000256" key="3">
    <source>
        <dbReference type="ARBA" id="ARBA00022553"/>
    </source>
</evidence>
<dbReference type="Pfam" id="PF13185">
    <property type="entry name" value="GAF_2"/>
    <property type="match status" value="1"/>
</dbReference>
<protein>
    <recommendedName>
        <fullName evidence="2">histidine kinase</fullName>
        <ecNumber evidence="2">2.7.13.3</ecNumber>
    </recommendedName>
</protein>
<dbReference type="InterPro" id="IPR035965">
    <property type="entry name" value="PAS-like_dom_sf"/>
</dbReference>
<dbReference type="GO" id="GO:0004673">
    <property type="term" value="F:protein histidine kinase activity"/>
    <property type="evidence" value="ECO:0007669"/>
    <property type="project" value="UniProtKB-EC"/>
</dbReference>
<dbReference type="CDD" id="cd00130">
    <property type="entry name" value="PAS"/>
    <property type="match status" value="2"/>
</dbReference>
<dbReference type="EMBL" id="JBHSXN010000003">
    <property type="protein sequence ID" value="MFC6954280.1"/>
    <property type="molecule type" value="Genomic_DNA"/>
</dbReference>
<dbReference type="InterPro" id="IPR029016">
    <property type="entry name" value="GAF-like_dom_sf"/>
</dbReference>
<evidence type="ECO:0000313" key="11">
    <source>
        <dbReference type="EMBL" id="MFC6954280.1"/>
    </source>
</evidence>
<dbReference type="InterPro" id="IPR036097">
    <property type="entry name" value="HisK_dim/P_sf"/>
</dbReference>
<dbReference type="InterPro" id="IPR000700">
    <property type="entry name" value="PAS-assoc_C"/>
</dbReference>
<dbReference type="Gene3D" id="3.30.450.40">
    <property type="match status" value="1"/>
</dbReference>
<dbReference type="Gene3D" id="1.10.287.130">
    <property type="match status" value="1"/>
</dbReference>
<keyword evidence="3" id="KW-0597">Phosphoprotein</keyword>
<dbReference type="InterPro" id="IPR036890">
    <property type="entry name" value="HATPase_C_sf"/>
</dbReference>
<dbReference type="InterPro" id="IPR050736">
    <property type="entry name" value="Sensor_HK_Regulatory"/>
</dbReference>
<dbReference type="Pfam" id="PF08448">
    <property type="entry name" value="PAS_4"/>
    <property type="match status" value="1"/>
</dbReference>
<dbReference type="SMART" id="SM00388">
    <property type="entry name" value="HisKA"/>
    <property type="match status" value="1"/>
</dbReference>
<keyword evidence="12" id="KW-1185">Reference proteome</keyword>
<evidence type="ECO:0000259" key="8">
    <source>
        <dbReference type="PROSITE" id="PS50109"/>
    </source>
</evidence>
<dbReference type="InterPro" id="IPR001610">
    <property type="entry name" value="PAC"/>
</dbReference>
<evidence type="ECO:0000256" key="4">
    <source>
        <dbReference type="ARBA" id="ARBA00022679"/>
    </source>
</evidence>
<feature type="domain" description="PAC" evidence="10">
    <location>
        <begin position="355"/>
        <end position="407"/>
    </location>
</feature>
<sequence length="774" mass="82247">MTDGGRVDVDVLFLNLAGTSNGGGALPDDVREGFSVRRVSTVTTAVDVLADSTVACVVVAGTGSTVADAVTELAAIDDSAAVLAAVDVSTDDVAVDALEAGADDLVPVGSDDGASDDSDDGGSDDDERNGDVRTRVVANRVENAVRRRRNARQASVTYESRDALLDEASVPVLLVGDDGRVVHATGGAATYLGYGDAPAMIGERVESFVHPEDRERTMLGLYDVLEGGTSTAEVELRLLTADGEIRHAAVTTSPAYYDGELVAQTVAKDVTDRHDPVRALTRRGAVLPAALDGLEGLLFVADAQWRVQFGNEHLRELLGYDEATVKSLDPTSLFPSADRDAAVDALETALDGNAVAFETRVSTATGGPIDCEFRLRPVENDDGDVVGVVGVGQDVGERVRRERALRTLNTVGSDLKTSETPTEASERTVAAATEVLDMEFCGVSLIEDDDYLDIVAASDELEETWTMRMSVDEGVAGLTYRTGRSFRVDELDAFEEADPKGEFHSLISVPVGEYGVFQAVADAPSAFDETDLELAELLARHLATALSRIDRVAQLREQNERLSEFANVVSHDLRNPLTLMQAELEMAEERGDPEDFERVRDAITRMDALIDDLLTLARAGEGAAETEPVDVAMAVTEAWAPVSSTTASVSVGDVPTVDADPSRLRQLLENLFRNAVEHGSTSSRTESDDAVEHAGANVSVTVGALPDDAGFFVADDGPGVPAEKRERVFESGYTTAEDGTGFGLRIVEDVADAHGWSVSVTESADGGARFEFRT</sequence>
<feature type="compositionally biased region" description="Acidic residues" evidence="7">
    <location>
        <begin position="113"/>
        <end position="128"/>
    </location>
</feature>
<dbReference type="InterPro" id="IPR003594">
    <property type="entry name" value="HATPase_dom"/>
</dbReference>
<dbReference type="Gene3D" id="3.30.450.20">
    <property type="entry name" value="PAS domain"/>
    <property type="match status" value="2"/>
</dbReference>